<organism evidence="1 2">
    <name type="scientific">Micromonospora rifamycinica</name>
    <dbReference type="NCBI Taxonomy" id="291594"/>
    <lineage>
        <taxon>Bacteria</taxon>
        <taxon>Bacillati</taxon>
        <taxon>Actinomycetota</taxon>
        <taxon>Actinomycetes</taxon>
        <taxon>Micromonosporales</taxon>
        <taxon>Micromonosporaceae</taxon>
        <taxon>Micromonospora</taxon>
    </lineage>
</organism>
<evidence type="ECO:0000313" key="2">
    <source>
        <dbReference type="Proteomes" id="UP000198226"/>
    </source>
</evidence>
<keyword evidence="2" id="KW-1185">Reference proteome</keyword>
<dbReference type="RefSeq" id="WP_067307613.1">
    <property type="nucleotide sequence ID" value="NZ_LRMV01000054.1"/>
</dbReference>
<protein>
    <submittedName>
        <fullName evidence="1">Uncharacterized protein</fullName>
    </submittedName>
</protein>
<dbReference type="AlphaFoldDB" id="A0A109IKR1"/>
<evidence type="ECO:0000313" key="1">
    <source>
        <dbReference type="EMBL" id="SCG60734.1"/>
    </source>
</evidence>
<proteinExistence type="predicted"/>
<name>A0A109IKR1_9ACTN</name>
<dbReference type="EMBL" id="LT607752">
    <property type="protein sequence ID" value="SCG60734.1"/>
    <property type="molecule type" value="Genomic_DNA"/>
</dbReference>
<dbReference type="OrthoDB" id="9909337at2"/>
<reference evidence="2" key="1">
    <citation type="submission" date="2016-06" db="EMBL/GenBank/DDBJ databases">
        <authorList>
            <person name="Varghese N."/>
            <person name="Submissions Spin"/>
        </authorList>
    </citation>
    <scope>NUCLEOTIDE SEQUENCE [LARGE SCALE GENOMIC DNA]</scope>
    <source>
        <strain evidence="2">DSM 44983</strain>
    </source>
</reference>
<gene>
    <name evidence="1" type="ORF">GA0070623_2789</name>
</gene>
<dbReference type="Proteomes" id="UP000198226">
    <property type="component" value="Chromosome I"/>
</dbReference>
<accession>A0A109IKR1</accession>
<sequence>MSNRDRRRAAEFAALMAARDARAAHPRNVRHAARNRDEWQRHRAHVSLWPVPGCLVCEEAARDHDPFAN</sequence>